<dbReference type="WBParaSite" id="TCONS_00012851.p1">
    <property type="protein sequence ID" value="TCONS_00012851.p1"/>
    <property type="gene ID" value="XLOC_008579"/>
</dbReference>
<evidence type="ECO:0000313" key="4">
    <source>
        <dbReference type="WBParaSite" id="TCONS_00012851.p1"/>
    </source>
</evidence>
<evidence type="ECO:0000313" key="2">
    <source>
        <dbReference type="Proteomes" id="UP000035681"/>
    </source>
</evidence>
<evidence type="ECO:0000313" key="3">
    <source>
        <dbReference type="WBParaSite" id="SSTP_0000455800.1"/>
    </source>
</evidence>
<dbReference type="AlphaFoldDB" id="A0A0K0E4Z0"/>
<accession>A0A0K0E4Z0</accession>
<dbReference type="WBParaSite" id="SSTP_0000455800.1">
    <property type="protein sequence ID" value="SSTP_0000455800.1"/>
    <property type="gene ID" value="SSTP_0000455800"/>
</dbReference>
<protein>
    <submittedName>
        <fullName evidence="4">Integrase catalytic domain-containing protein</fullName>
    </submittedName>
    <submittedName>
        <fullName evidence="3">Integrase_H2C2 domain-containing protein</fullName>
    </submittedName>
</protein>
<feature type="domain" description="Integrase zinc-binding" evidence="1">
    <location>
        <begin position="59"/>
        <end position="112"/>
    </location>
</feature>
<dbReference type="Pfam" id="PF17921">
    <property type="entry name" value="Integrase_H2C2"/>
    <property type="match status" value="1"/>
</dbReference>
<dbReference type="InterPro" id="IPR041588">
    <property type="entry name" value="Integrase_H2C2"/>
</dbReference>
<dbReference type="Proteomes" id="UP000035681">
    <property type="component" value="Unplaced"/>
</dbReference>
<keyword evidence="2" id="KW-1185">Reference proteome</keyword>
<proteinExistence type="predicted"/>
<organism evidence="3">
    <name type="scientific">Strongyloides stercoralis</name>
    <name type="common">Threadworm</name>
    <dbReference type="NCBI Taxonomy" id="6248"/>
    <lineage>
        <taxon>Eukaryota</taxon>
        <taxon>Metazoa</taxon>
        <taxon>Ecdysozoa</taxon>
        <taxon>Nematoda</taxon>
        <taxon>Chromadorea</taxon>
        <taxon>Rhabditida</taxon>
        <taxon>Tylenchina</taxon>
        <taxon>Panagrolaimomorpha</taxon>
        <taxon>Strongyloidoidea</taxon>
        <taxon>Strongyloididae</taxon>
        <taxon>Strongyloides</taxon>
    </lineage>
</organism>
<evidence type="ECO:0000259" key="1">
    <source>
        <dbReference type="Pfam" id="PF17921"/>
    </source>
</evidence>
<sequence>MPEKEIVESNDSEKINVIMQIDLRLLQKQDELLPTISDLKEVHGIYGIQKGTHFRPYLPTVEYERICPTAHKHGHFALEKTWRLVHERRYHPDLRKTVQKIRKSCHACQMRNLNKKSIAPI</sequence>
<reference evidence="3" key="1">
    <citation type="submission" date="2015-08" db="UniProtKB">
        <authorList>
            <consortium name="WormBaseParasite"/>
        </authorList>
    </citation>
    <scope>IDENTIFICATION</scope>
</reference>
<name>A0A0K0E4Z0_STRER</name>
<dbReference type="Gene3D" id="1.10.340.70">
    <property type="match status" value="1"/>
</dbReference>